<gene>
    <name evidence="4" type="ORF">K504DRAFT_218588</name>
</gene>
<dbReference type="AlphaFoldDB" id="A0A6G1KEY4"/>
<dbReference type="OrthoDB" id="5970at2759"/>
<dbReference type="CDD" id="cd12467">
    <property type="entry name" value="RRM_Srp1p_like"/>
    <property type="match status" value="1"/>
</dbReference>
<dbReference type="PANTHER" id="PTHR23147">
    <property type="entry name" value="SERINE/ARGININE RICH SPLICING FACTOR"/>
    <property type="match status" value="1"/>
</dbReference>
<dbReference type="FunFam" id="3.30.70.330:FF:000123">
    <property type="entry name" value="Pre-mRNA splicing factor (Srp1)"/>
    <property type="match status" value="1"/>
</dbReference>
<dbReference type="SUPFAM" id="SSF54928">
    <property type="entry name" value="RNA-binding domain, RBD"/>
    <property type="match status" value="1"/>
</dbReference>
<keyword evidence="5" id="KW-1185">Reference proteome</keyword>
<feature type="region of interest" description="Disordered" evidence="2">
    <location>
        <begin position="87"/>
        <end position="225"/>
    </location>
</feature>
<dbReference type="Proteomes" id="UP000799428">
    <property type="component" value="Unassembled WGS sequence"/>
</dbReference>
<keyword evidence="1" id="KW-0694">RNA-binding</keyword>
<dbReference type="PROSITE" id="PS50102">
    <property type="entry name" value="RRM"/>
    <property type="match status" value="1"/>
</dbReference>
<evidence type="ECO:0000256" key="2">
    <source>
        <dbReference type="SAM" id="MobiDB-lite"/>
    </source>
</evidence>
<dbReference type="EMBL" id="MU005767">
    <property type="protein sequence ID" value="KAF2711384.1"/>
    <property type="molecule type" value="Genomic_DNA"/>
</dbReference>
<dbReference type="Pfam" id="PF00076">
    <property type="entry name" value="RRM_1"/>
    <property type="match status" value="1"/>
</dbReference>
<name>A0A6G1KEY4_9PLEO</name>
<evidence type="ECO:0000313" key="5">
    <source>
        <dbReference type="Proteomes" id="UP000799428"/>
    </source>
</evidence>
<evidence type="ECO:0000256" key="1">
    <source>
        <dbReference type="PROSITE-ProRule" id="PRU00176"/>
    </source>
</evidence>
<sequence length="274" mass="31622">MSRGGTTLYVTGFGHGTRARDLAYEFERYGRLVRCDIPAPRSASSRLFAFVEYESRRDADDAYHEMHNKRIGRDDLLKIEWARTPPSASWRFDSGTTREGAEGGRERGGDRRGGDRGERSDRGPRRDRSPRRPRSTSPRRGGDRSPRKDDRRERDYDRRDRDRSRSPDADREMKDVRDREDDRGERERGDRERERENGTNGDERKAIDSPPPAVKEDPDFDIADPNSKRYLVFGELDVGDIPYGSVEDHVLHSVGRSMRSGEFTNPVLYTNEPC</sequence>
<dbReference type="InterPro" id="IPR050907">
    <property type="entry name" value="SRSF"/>
</dbReference>
<proteinExistence type="predicted"/>
<organism evidence="4 5">
    <name type="scientific">Pleomassaria siparia CBS 279.74</name>
    <dbReference type="NCBI Taxonomy" id="1314801"/>
    <lineage>
        <taxon>Eukaryota</taxon>
        <taxon>Fungi</taxon>
        <taxon>Dikarya</taxon>
        <taxon>Ascomycota</taxon>
        <taxon>Pezizomycotina</taxon>
        <taxon>Dothideomycetes</taxon>
        <taxon>Pleosporomycetidae</taxon>
        <taxon>Pleosporales</taxon>
        <taxon>Pleomassariaceae</taxon>
        <taxon>Pleomassaria</taxon>
    </lineage>
</organism>
<evidence type="ECO:0000313" key="4">
    <source>
        <dbReference type="EMBL" id="KAF2711384.1"/>
    </source>
</evidence>
<protein>
    <submittedName>
        <fullName evidence="4">RNA-binding domain-containing protein</fullName>
    </submittedName>
</protein>
<feature type="domain" description="RRM" evidence="3">
    <location>
        <begin position="6"/>
        <end position="84"/>
    </location>
</feature>
<dbReference type="SMART" id="SM00360">
    <property type="entry name" value="RRM"/>
    <property type="match status" value="1"/>
</dbReference>
<dbReference type="InterPro" id="IPR012677">
    <property type="entry name" value="Nucleotide-bd_a/b_plait_sf"/>
</dbReference>
<dbReference type="InterPro" id="IPR034403">
    <property type="entry name" value="Srp1p_RRM"/>
</dbReference>
<dbReference type="InterPro" id="IPR000504">
    <property type="entry name" value="RRM_dom"/>
</dbReference>
<dbReference type="GO" id="GO:0003723">
    <property type="term" value="F:RNA binding"/>
    <property type="evidence" value="ECO:0007669"/>
    <property type="project" value="UniProtKB-UniRule"/>
</dbReference>
<feature type="compositionally biased region" description="Basic and acidic residues" evidence="2">
    <location>
        <begin position="140"/>
        <end position="207"/>
    </location>
</feature>
<accession>A0A6G1KEY4</accession>
<dbReference type="InterPro" id="IPR035979">
    <property type="entry name" value="RBD_domain_sf"/>
</dbReference>
<dbReference type="Gene3D" id="3.30.70.330">
    <property type="match status" value="1"/>
</dbReference>
<evidence type="ECO:0000259" key="3">
    <source>
        <dbReference type="PROSITE" id="PS50102"/>
    </source>
</evidence>
<reference evidence="4" key="1">
    <citation type="journal article" date="2020" name="Stud. Mycol.">
        <title>101 Dothideomycetes genomes: a test case for predicting lifestyles and emergence of pathogens.</title>
        <authorList>
            <person name="Haridas S."/>
            <person name="Albert R."/>
            <person name="Binder M."/>
            <person name="Bloem J."/>
            <person name="Labutti K."/>
            <person name="Salamov A."/>
            <person name="Andreopoulos B."/>
            <person name="Baker S."/>
            <person name="Barry K."/>
            <person name="Bills G."/>
            <person name="Bluhm B."/>
            <person name="Cannon C."/>
            <person name="Castanera R."/>
            <person name="Culley D."/>
            <person name="Daum C."/>
            <person name="Ezra D."/>
            <person name="Gonzalez J."/>
            <person name="Henrissat B."/>
            <person name="Kuo A."/>
            <person name="Liang C."/>
            <person name="Lipzen A."/>
            <person name="Lutzoni F."/>
            <person name="Magnuson J."/>
            <person name="Mondo S."/>
            <person name="Nolan M."/>
            <person name="Ohm R."/>
            <person name="Pangilinan J."/>
            <person name="Park H.-J."/>
            <person name="Ramirez L."/>
            <person name="Alfaro M."/>
            <person name="Sun H."/>
            <person name="Tritt A."/>
            <person name="Yoshinaga Y."/>
            <person name="Zwiers L.-H."/>
            <person name="Turgeon B."/>
            <person name="Goodwin S."/>
            <person name="Spatafora J."/>
            <person name="Crous P."/>
            <person name="Grigoriev I."/>
        </authorList>
    </citation>
    <scope>NUCLEOTIDE SEQUENCE</scope>
    <source>
        <strain evidence="4">CBS 279.74</strain>
    </source>
</reference>
<feature type="compositionally biased region" description="Basic and acidic residues" evidence="2">
    <location>
        <begin position="99"/>
        <end position="127"/>
    </location>
</feature>